<dbReference type="Proteomes" id="UP000554482">
    <property type="component" value="Unassembled WGS sequence"/>
</dbReference>
<comment type="caution">
    <text evidence="2">The sequence shown here is derived from an EMBL/GenBank/DDBJ whole genome shotgun (WGS) entry which is preliminary data.</text>
</comment>
<name>A0A7J6WRS6_THATH</name>
<dbReference type="EMBL" id="JABWDY010011172">
    <property type="protein sequence ID" value="KAF5200066.1"/>
    <property type="molecule type" value="Genomic_DNA"/>
</dbReference>
<evidence type="ECO:0000313" key="3">
    <source>
        <dbReference type="Proteomes" id="UP000554482"/>
    </source>
</evidence>
<sequence length="227" mass="26424">MVEGPAWEERTTQENNVLTVSWETIIHNIQNFYSLMDYTILSTRKVRFRAKCNEINLIPRLRLLKRGILFFPAELDIFVNHILETPDEFCKEKEQPKNQFGKEVISGSGMGKQMAASGRKEKRQVGSEERVRFTNQSTQSLLGEKIASQENRRKNDMETMMDVPHTGALAVSVLDPIQVEKSDSKMEHKFNLKTKLLRSRARVMKWRKNRDHINRLELKKGETDESC</sequence>
<reference evidence="2 3" key="1">
    <citation type="submission" date="2020-06" db="EMBL/GenBank/DDBJ databases">
        <title>Transcriptomic and genomic resources for Thalictrum thalictroides and T. hernandezii: Facilitating candidate gene discovery in an emerging model plant lineage.</title>
        <authorList>
            <person name="Arias T."/>
            <person name="Riano-Pachon D.M."/>
            <person name="Di Stilio V.S."/>
        </authorList>
    </citation>
    <scope>NUCLEOTIDE SEQUENCE [LARGE SCALE GENOMIC DNA]</scope>
    <source>
        <strain evidence="3">cv. WT478/WT964</strain>
        <tissue evidence="2">Leaves</tissue>
    </source>
</reference>
<organism evidence="2 3">
    <name type="scientific">Thalictrum thalictroides</name>
    <name type="common">Rue-anemone</name>
    <name type="synonym">Anemone thalictroides</name>
    <dbReference type="NCBI Taxonomy" id="46969"/>
    <lineage>
        <taxon>Eukaryota</taxon>
        <taxon>Viridiplantae</taxon>
        <taxon>Streptophyta</taxon>
        <taxon>Embryophyta</taxon>
        <taxon>Tracheophyta</taxon>
        <taxon>Spermatophyta</taxon>
        <taxon>Magnoliopsida</taxon>
        <taxon>Ranunculales</taxon>
        <taxon>Ranunculaceae</taxon>
        <taxon>Thalictroideae</taxon>
        <taxon>Thalictrum</taxon>
    </lineage>
</organism>
<proteinExistence type="predicted"/>
<evidence type="ECO:0000313" key="2">
    <source>
        <dbReference type="EMBL" id="KAF5200066.1"/>
    </source>
</evidence>
<evidence type="ECO:0000256" key="1">
    <source>
        <dbReference type="SAM" id="MobiDB-lite"/>
    </source>
</evidence>
<accession>A0A7J6WRS6</accession>
<protein>
    <submittedName>
        <fullName evidence="2">Uncharacterized protein</fullName>
    </submittedName>
</protein>
<keyword evidence="3" id="KW-1185">Reference proteome</keyword>
<dbReference type="AlphaFoldDB" id="A0A7J6WRS6"/>
<gene>
    <name evidence="2" type="ORF">FRX31_010351</name>
</gene>
<feature type="region of interest" description="Disordered" evidence="1">
    <location>
        <begin position="102"/>
        <end position="130"/>
    </location>
</feature>